<dbReference type="SUPFAM" id="SSF88713">
    <property type="entry name" value="Glycoside hydrolase/deacetylase"/>
    <property type="match status" value="1"/>
</dbReference>
<feature type="chain" id="PRO_5001761574" description="NodB homology domain-containing protein" evidence="1">
    <location>
        <begin position="26"/>
        <end position="346"/>
    </location>
</feature>
<organism evidence="3 4">
    <name type="scientific">Paenibacillus tyrfis</name>
    <dbReference type="NCBI Taxonomy" id="1501230"/>
    <lineage>
        <taxon>Bacteria</taxon>
        <taxon>Bacillati</taxon>
        <taxon>Bacillota</taxon>
        <taxon>Bacilli</taxon>
        <taxon>Bacillales</taxon>
        <taxon>Paenibacillaceae</taxon>
        <taxon>Paenibacillus</taxon>
    </lineage>
</organism>
<dbReference type="RefSeq" id="WP_036676335.1">
    <property type="nucleotide sequence ID" value="NZ_FYEP01000016.1"/>
</dbReference>
<dbReference type="PANTHER" id="PTHR10587">
    <property type="entry name" value="GLYCOSYL TRANSFERASE-RELATED"/>
    <property type="match status" value="1"/>
</dbReference>
<dbReference type="PROSITE" id="PS51677">
    <property type="entry name" value="NODB"/>
    <property type="match status" value="1"/>
</dbReference>
<evidence type="ECO:0000259" key="2">
    <source>
        <dbReference type="PROSITE" id="PS51677"/>
    </source>
</evidence>
<dbReference type="Pfam" id="PF01522">
    <property type="entry name" value="Polysacc_deac_1"/>
    <property type="match status" value="1"/>
</dbReference>
<evidence type="ECO:0000256" key="1">
    <source>
        <dbReference type="SAM" id="SignalP"/>
    </source>
</evidence>
<protein>
    <recommendedName>
        <fullName evidence="2">NodB homology domain-containing protein</fullName>
    </recommendedName>
</protein>
<dbReference type="GO" id="GO:0016020">
    <property type="term" value="C:membrane"/>
    <property type="evidence" value="ECO:0007669"/>
    <property type="project" value="TreeGrafter"/>
</dbReference>
<feature type="signal peptide" evidence="1">
    <location>
        <begin position="1"/>
        <end position="25"/>
    </location>
</feature>
<accession>A0A081P9X5</accession>
<keyword evidence="1" id="KW-0732">Signal</keyword>
<dbReference type="AlphaFoldDB" id="A0A081P9X5"/>
<evidence type="ECO:0000313" key="3">
    <source>
        <dbReference type="EMBL" id="KEQ27498.1"/>
    </source>
</evidence>
<sequence length="346" mass="38740">MKRKRWLAASLCFGALLLVLQFSPAIDRFVQHAREKNGTEWAANDARTLSSLLSLRAWGDEGGERRGKMLERIKAEAAKRNIPPVDAKIDRVWKAIPGYNGLEVDVEKSLELAERQSFPETPQLVFREVPPQVDLDQLGPNPIYKGNPAKPMAALMINVAWGDEYLPGMLDVLRKEQVRATFFFDGTWLKKNIPTARKIMEEGHEVSNHAYSHRDMSKLSRTQTAAEISKTETMLKQELGVQNRLFAPPSGDYNQMTVDVAHEMNLRTILWTIDTVDWKKPEPSSIVHKIATRIEPGSLILMHPTSSSSAALQGMIRAIRAKRLSLGTVSEVISPARVPKVESAGQ</sequence>
<dbReference type="Gene3D" id="3.20.20.370">
    <property type="entry name" value="Glycoside hydrolase/deacetylase"/>
    <property type="match status" value="1"/>
</dbReference>
<dbReference type="GO" id="GO:0016810">
    <property type="term" value="F:hydrolase activity, acting on carbon-nitrogen (but not peptide) bonds"/>
    <property type="evidence" value="ECO:0007669"/>
    <property type="project" value="InterPro"/>
</dbReference>
<dbReference type="InterPro" id="IPR011330">
    <property type="entry name" value="Glyco_hydro/deAcase_b/a-brl"/>
</dbReference>
<dbReference type="InterPro" id="IPR050248">
    <property type="entry name" value="Polysacc_deacetylase_ArnD"/>
</dbReference>
<dbReference type="InterPro" id="IPR002509">
    <property type="entry name" value="NODB_dom"/>
</dbReference>
<dbReference type="OrthoDB" id="9812065at2"/>
<dbReference type="eggNOG" id="COG0726">
    <property type="taxonomic scope" value="Bacteria"/>
</dbReference>
<dbReference type="PANTHER" id="PTHR10587:SF80">
    <property type="entry name" value="CHITOOLIGOSACCHARIDE DEACETYLASE"/>
    <property type="match status" value="1"/>
</dbReference>
<gene>
    <name evidence="3" type="ORF">ET33_19845</name>
</gene>
<feature type="domain" description="NodB homology" evidence="2">
    <location>
        <begin position="151"/>
        <end position="327"/>
    </location>
</feature>
<proteinExistence type="predicted"/>
<keyword evidence="4" id="KW-1185">Reference proteome</keyword>
<evidence type="ECO:0000313" key="4">
    <source>
        <dbReference type="Proteomes" id="UP000028123"/>
    </source>
</evidence>
<comment type="caution">
    <text evidence="3">The sequence shown here is derived from an EMBL/GenBank/DDBJ whole genome shotgun (WGS) entry which is preliminary data.</text>
</comment>
<dbReference type="GO" id="GO:0005975">
    <property type="term" value="P:carbohydrate metabolic process"/>
    <property type="evidence" value="ECO:0007669"/>
    <property type="project" value="InterPro"/>
</dbReference>
<dbReference type="CDD" id="cd10950">
    <property type="entry name" value="CE4_BsYlxY_like"/>
    <property type="match status" value="1"/>
</dbReference>
<dbReference type="EMBL" id="JNVM01000003">
    <property type="protein sequence ID" value="KEQ27498.1"/>
    <property type="molecule type" value="Genomic_DNA"/>
</dbReference>
<dbReference type="Proteomes" id="UP000028123">
    <property type="component" value="Unassembled WGS sequence"/>
</dbReference>
<name>A0A081P9X5_9BACL</name>
<reference evidence="3 4" key="1">
    <citation type="submission" date="2014-06" db="EMBL/GenBank/DDBJ databases">
        <title>Draft genome sequence of Paenibacillus sp. MSt1.</title>
        <authorList>
            <person name="Aw Y.K."/>
            <person name="Ong K.S."/>
            <person name="Gan H.M."/>
            <person name="Lee S.M."/>
        </authorList>
    </citation>
    <scope>NUCLEOTIDE SEQUENCE [LARGE SCALE GENOMIC DNA]</scope>
    <source>
        <strain evidence="3 4">MSt1</strain>
    </source>
</reference>